<evidence type="ECO:0000313" key="2">
    <source>
        <dbReference type="Proteomes" id="UP000267804"/>
    </source>
</evidence>
<dbReference type="KEGG" id="mtua:CSH63_15380"/>
<evidence type="ECO:0000313" key="1">
    <source>
        <dbReference type="EMBL" id="AYF28813.1"/>
    </source>
</evidence>
<accession>A0A386WLB8</accession>
<dbReference type="RefSeq" id="WP_120570882.1">
    <property type="nucleotide sequence ID" value="NZ_CP024087.1"/>
</dbReference>
<reference evidence="1 2" key="1">
    <citation type="submission" date="2017-10" db="EMBL/GenBank/DDBJ databases">
        <title>Integration of genomic and chemical information greatly accelerates assignment of the full stereostructure of myelolactone, a potent inhibitor of myeloma from a marine-derived Micromonospora.</title>
        <authorList>
            <person name="Kim M.C."/>
            <person name="Machado H."/>
            <person name="Jensen P.R."/>
            <person name="Fenical W."/>
        </authorList>
    </citation>
    <scope>NUCLEOTIDE SEQUENCE [LARGE SCALE GENOMIC DNA]</scope>
    <source>
        <strain evidence="1 2">CNY-010</strain>
    </source>
</reference>
<dbReference type="Proteomes" id="UP000267804">
    <property type="component" value="Chromosome"/>
</dbReference>
<dbReference type="EMBL" id="CP024087">
    <property type="protein sequence ID" value="AYF28813.1"/>
    <property type="molecule type" value="Genomic_DNA"/>
</dbReference>
<proteinExistence type="predicted"/>
<protein>
    <submittedName>
        <fullName evidence="1">Uncharacterized protein</fullName>
    </submittedName>
</protein>
<gene>
    <name evidence="1" type="ORF">CSH63_15380</name>
</gene>
<name>A0A386WLB8_9ACTN</name>
<dbReference type="AlphaFoldDB" id="A0A386WLB8"/>
<sequence length="523" mass="58385">MTRPVGLVQQQGLLMAQQKLTAQAAKTAATRAVTPVPTAFLRDPAQLVDRSGVALESAYLQNLYQAARRDNPRLTTGEFLAGGTADSLFHGIVDSLLGPAAATMLRTTDPDLYRQALVQAFHDFRFGPTPYDGGIAYSRYRYQIGHHVALPEELNVIPMNAPTGPDLHYPAYGKLVTARGNRTIGMVMASRAWGRDIPLDARGVTLFRTLGLKSEDVLHAWDYDPDLLLSEPQIAHMITTGDSPVYHFKLVREKVNDRTAEQARWELAARLEDEAFIEADDATLHRLWSHHGSDTAGRTGDPTNLETRYARDPYYRRSRDELFEMALRLPGAWNVRTRSREWEHGLVQRFTKRMNDWAHRLGNHLDETVWASRLSMLTGAAEPANLQLLSPWEHARVDLHAGRMFDGVTRVDRYGNRAVPTLRDVAAYDDAARAADSPLTGGGTLRAFPLTDTPRADEPIVAFDQFTLAELVGALHEDEWQKAVKTTAGQNTHVRAEWNQLVDRLNTHLAAYGMPAALHLPKI</sequence>
<organism evidence="1 2">
    <name type="scientific">Micromonospora tulbaghiae</name>
    <dbReference type="NCBI Taxonomy" id="479978"/>
    <lineage>
        <taxon>Bacteria</taxon>
        <taxon>Bacillati</taxon>
        <taxon>Actinomycetota</taxon>
        <taxon>Actinomycetes</taxon>
        <taxon>Micromonosporales</taxon>
        <taxon>Micromonosporaceae</taxon>
        <taxon>Micromonospora</taxon>
    </lineage>
</organism>